<organism evidence="1 2">
    <name type="scientific">Coprinopsis cinerea (strain Okayama-7 / 130 / ATCC MYA-4618 / FGSC 9003)</name>
    <name type="common">Inky cap fungus</name>
    <name type="synonym">Hormographiella aspergillata</name>
    <dbReference type="NCBI Taxonomy" id="240176"/>
    <lineage>
        <taxon>Eukaryota</taxon>
        <taxon>Fungi</taxon>
        <taxon>Dikarya</taxon>
        <taxon>Basidiomycota</taxon>
        <taxon>Agaricomycotina</taxon>
        <taxon>Agaricomycetes</taxon>
        <taxon>Agaricomycetidae</taxon>
        <taxon>Agaricales</taxon>
        <taxon>Agaricineae</taxon>
        <taxon>Psathyrellaceae</taxon>
        <taxon>Coprinopsis</taxon>
    </lineage>
</organism>
<dbReference type="OMA" id="HLATHNI"/>
<name>A8NVA0_COPC7</name>
<comment type="caution">
    <text evidence="1">The sequence shown here is derived from an EMBL/GenBank/DDBJ whole genome shotgun (WGS) entry which is preliminary data.</text>
</comment>
<sequence length="708" mass="79317">MRPVPHLPDEIIKEIVSPALLVPDESFASNSWRSPFSYYKLTSSTILVVCKDWLRVSTPLLYETVILRSKAQAVALAATLKQNAQLGIFIKKMRLEGGYGASTFEIMKRSPNLTDLWITISLWSTDSVSGYRKGFRLISPRRLIICETEQSSKKSAIRVQLSNGLAEAIGKEWTILTRTSLWVRFGVEALEPVYKSLVAASRLEYLEFMDQLHYPDSFHDLMSIPSLKTIRVQADRRKPLFDKLSSGIQDAIIVYSLDVAMVGKRDIYDKVHFVRRGGHSSFRRRTEEPAIVSHPLDPNYRPLANAPLEDRAFIWKTILLMQLVSRKQRAFVGGLSRVSKEFREWALPLLYGAPLLETEAHIRKLVASPHLHLTKYLCLESFTLAEQPGISHYLQSLVVNGSGLKTVTQRGSIYAISDMDADGCFSSFRACTAMWVGGGPASEEAVLEEVSFKALVAHSADTLRHLHVALDKSVWKHSMTIDTALNMYVQFRNLRSLIIGQSPLSKAVAVSATRPIPSDAFPLLENLAVYHDSAPLPSAFLVALTKADLPSLRRLDLPAPEASQAAKAFLEVHGKKLRMIRVAGNFLNLFAELCPNVITWGMTRPVENEFACLACVKASHNVALTKIIVCHYATGKGFLMALANTDLSGLTNLREIRLIDVKWPKNQREIDKSHWVPLAETLLEKANIRLANWNGESWTPRLKITPRK</sequence>
<dbReference type="Proteomes" id="UP000001861">
    <property type="component" value="Unassembled WGS sequence"/>
</dbReference>
<dbReference type="InParanoid" id="A8NVA0"/>
<proteinExistence type="predicted"/>
<evidence type="ECO:0000313" key="2">
    <source>
        <dbReference type="Proteomes" id="UP000001861"/>
    </source>
</evidence>
<dbReference type="EMBL" id="AACS02000004">
    <property type="protein sequence ID" value="EAU85205.1"/>
    <property type="molecule type" value="Genomic_DNA"/>
</dbReference>
<protein>
    <submittedName>
        <fullName evidence="1">Uncharacterized protein</fullName>
    </submittedName>
</protein>
<gene>
    <name evidence="1" type="ORF">CC1G_06221</name>
</gene>
<dbReference type="OrthoDB" id="2786563at2759"/>
<reference evidence="1 2" key="1">
    <citation type="journal article" date="2010" name="Proc. Natl. Acad. Sci. U.S.A.">
        <title>Insights into evolution of multicellular fungi from the assembled chromosomes of the mushroom Coprinopsis cinerea (Coprinus cinereus).</title>
        <authorList>
            <person name="Stajich J.E."/>
            <person name="Wilke S.K."/>
            <person name="Ahren D."/>
            <person name="Au C.H."/>
            <person name="Birren B.W."/>
            <person name="Borodovsky M."/>
            <person name="Burns C."/>
            <person name="Canback B."/>
            <person name="Casselton L.A."/>
            <person name="Cheng C.K."/>
            <person name="Deng J."/>
            <person name="Dietrich F.S."/>
            <person name="Fargo D.C."/>
            <person name="Farman M.L."/>
            <person name="Gathman A.C."/>
            <person name="Goldberg J."/>
            <person name="Guigo R."/>
            <person name="Hoegger P.J."/>
            <person name="Hooker J.B."/>
            <person name="Huggins A."/>
            <person name="James T.Y."/>
            <person name="Kamada T."/>
            <person name="Kilaru S."/>
            <person name="Kodira C."/>
            <person name="Kues U."/>
            <person name="Kupfer D."/>
            <person name="Kwan H.S."/>
            <person name="Lomsadze A."/>
            <person name="Li W."/>
            <person name="Lilly W.W."/>
            <person name="Ma L.J."/>
            <person name="Mackey A.J."/>
            <person name="Manning G."/>
            <person name="Martin F."/>
            <person name="Muraguchi H."/>
            <person name="Natvig D.O."/>
            <person name="Palmerini H."/>
            <person name="Ramesh M.A."/>
            <person name="Rehmeyer C.J."/>
            <person name="Roe B.A."/>
            <person name="Shenoy N."/>
            <person name="Stanke M."/>
            <person name="Ter-Hovhannisyan V."/>
            <person name="Tunlid A."/>
            <person name="Velagapudi R."/>
            <person name="Vision T.J."/>
            <person name="Zeng Q."/>
            <person name="Zolan M.E."/>
            <person name="Pukkila P.J."/>
        </authorList>
    </citation>
    <scope>NUCLEOTIDE SEQUENCE [LARGE SCALE GENOMIC DNA]</scope>
    <source>
        <strain evidence="2">Okayama-7 / 130 / ATCC MYA-4618 / FGSC 9003</strain>
    </source>
</reference>
<accession>A8NVA0</accession>
<dbReference type="eggNOG" id="ENOG502SPJ6">
    <property type="taxonomic scope" value="Eukaryota"/>
</dbReference>
<dbReference type="GeneID" id="6013180"/>
<dbReference type="KEGG" id="cci:CC1G_06221"/>
<dbReference type="VEuPathDB" id="FungiDB:CC1G_06221"/>
<dbReference type="AlphaFoldDB" id="A8NVA0"/>
<dbReference type="RefSeq" id="XP_001836634.1">
    <property type="nucleotide sequence ID" value="XM_001836582.1"/>
</dbReference>
<keyword evidence="2" id="KW-1185">Reference proteome</keyword>
<evidence type="ECO:0000313" key="1">
    <source>
        <dbReference type="EMBL" id="EAU85205.1"/>
    </source>
</evidence>